<dbReference type="EMBL" id="SRLO01002781">
    <property type="protein sequence ID" value="TNN32310.1"/>
    <property type="molecule type" value="Genomic_DNA"/>
</dbReference>
<comment type="caution">
    <text evidence="2">The sequence shown here is derived from an EMBL/GenBank/DDBJ whole genome shotgun (WGS) entry which is preliminary data.</text>
</comment>
<dbReference type="Proteomes" id="UP000314294">
    <property type="component" value="Unassembled WGS sequence"/>
</dbReference>
<feature type="region of interest" description="Disordered" evidence="1">
    <location>
        <begin position="1"/>
        <end position="23"/>
    </location>
</feature>
<protein>
    <submittedName>
        <fullName evidence="2">Uncharacterized protein</fullName>
    </submittedName>
</protein>
<name>A0A4Z2EUJ7_9TELE</name>
<evidence type="ECO:0000313" key="3">
    <source>
        <dbReference type="Proteomes" id="UP000314294"/>
    </source>
</evidence>
<sequence length="75" mass="8386">MGAHWSSCPVGDSTSVKPSSHMHMAACRGQHTVTKHSDSLSFLRRSPVTLSPSERWHHTTERLALVRPPLIHLYS</sequence>
<evidence type="ECO:0000313" key="2">
    <source>
        <dbReference type="EMBL" id="TNN32310.1"/>
    </source>
</evidence>
<dbReference type="AlphaFoldDB" id="A0A4Z2EUJ7"/>
<accession>A0A4Z2EUJ7</accession>
<reference evidence="2 3" key="1">
    <citation type="submission" date="2019-03" db="EMBL/GenBank/DDBJ databases">
        <title>First draft genome of Liparis tanakae, snailfish: a comprehensive survey of snailfish specific genes.</title>
        <authorList>
            <person name="Kim W."/>
            <person name="Song I."/>
            <person name="Jeong J.-H."/>
            <person name="Kim D."/>
            <person name="Kim S."/>
            <person name="Ryu S."/>
            <person name="Song J.Y."/>
            <person name="Lee S.K."/>
        </authorList>
    </citation>
    <scope>NUCLEOTIDE SEQUENCE [LARGE SCALE GENOMIC DNA]</scope>
    <source>
        <tissue evidence="2">Muscle</tissue>
    </source>
</reference>
<evidence type="ECO:0000256" key="1">
    <source>
        <dbReference type="SAM" id="MobiDB-lite"/>
    </source>
</evidence>
<gene>
    <name evidence="2" type="ORF">EYF80_057531</name>
</gene>
<organism evidence="2 3">
    <name type="scientific">Liparis tanakae</name>
    <name type="common">Tanaka's snailfish</name>
    <dbReference type="NCBI Taxonomy" id="230148"/>
    <lineage>
        <taxon>Eukaryota</taxon>
        <taxon>Metazoa</taxon>
        <taxon>Chordata</taxon>
        <taxon>Craniata</taxon>
        <taxon>Vertebrata</taxon>
        <taxon>Euteleostomi</taxon>
        <taxon>Actinopterygii</taxon>
        <taxon>Neopterygii</taxon>
        <taxon>Teleostei</taxon>
        <taxon>Neoteleostei</taxon>
        <taxon>Acanthomorphata</taxon>
        <taxon>Eupercaria</taxon>
        <taxon>Perciformes</taxon>
        <taxon>Cottioidei</taxon>
        <taxon>Cottales</taxon>
        <taxon>Liparidae</taxon>
        <taxon>Liparis</taxon>
    </lineage>
</organism>
<proteinExistence type="predicted"/>
<keyword evidence="3" id="KW-1185">Reference proteome</keyword>